<reference evidence="2 3" key="1">
    <citation type="journal article" date="2018" name="Sci. Rep.">
        <title>Genomic signatures of local adaptation to the degree of environmental predictability in rotifers.</title>
        <authorList>
            <person name="Franch-Gras L."/>
            <person name="Hahn C."/>
            <person name="Garcia-Roger E.M."/>
            <person name="Carmona M.J."/>
            <person name="Serra M."/>
            <person name="Gomez A."/>
        </authorList>
    </citation>
    <scope>NUCLEOTIDE SEQUENCE [LARGE SCALE GENOMIC DNA]</scope>
    <source>
        <strain evidence="2">HYR1</strain>
    </source>
</reference>
<protein>
    <submittedName>
        <fullName evidence="2">Uncharacterized protein</fullName>
    </submittedName>
</protein>
<feature type="transmembrane region" description="Helical" evidence="1">
    <location>
        <begin position="31"/>
        <end position="52"/>
    </location>
</feature>
<name>A0A3M7SH68_BRAPC</name>
<comment type="caution">
    <text evidence="2">The sequence shown here is derived from an EMBL/GenBank/DDBJ whole genome shotgun (WGS) entry which is preliminary data.</text>
</comment>
<sequence>MDQFTPPDSLVCFISLANCFSPLRIFLDASLAFFSLAIALGASPSAFLVLGLHPLVAKKRQQLPAFASAAK</sequence>
<keyword evidence="1" id="KW-0472">Membrane</keyword>
<organism evidence="2 3">
    <name type="scientific">Brachionus plicatilis</name>
    <name type="common">Marine rotifer</name>
    <name type="synonym">Brachionus muelleri</name>
    <dbReference type="NCBI Taxonomy" id="10195"/>
    <lineage>
        <taxon>Eukaryota</taxon>
        <taxon>Metazoa</taxon>
        <taxon>Spiralia</taxon>
        <taxon>Gnathifera</taxon>
        <taxon>Rotifera</taxon>
        <taxon>Eurotatoria</taxon>
        <taxon>Monogononta</taxon>
        <taxon>Pseudotrocha</taxon>
        <taxon>Ploima</taxon>
        <taxon>Brachionidae</taxon>
        <taxon>Brachionus</taxon>
    </lineage>
</organism>
<dbReference type="AlphaFoldDB" id="A0A3M7SH68"/>
<evidence type="ECO:0000313" key="3">
    <source>
        <dbReference type="Proteomes" id="UP000276133"/>
    </source>
</evidence>
<dbReference type="Proteomes" id="UP000276133">
    <property type="component" value="Unassembled WGS sequence"/>
</dbReference>
<keyword evidence="1" id="KW-1133">Transmembrane helix</keyword>
<evidence type="ECO:0000256" key="1">
    <source>
        <dbReference type="SAM" id="Phobius"/>
    </source>
</evidence>
<keyword evidence="3" id="KW-1185">Reference proteome</keyword>
<accession>A0A3M7SH68</accession>
<gene>
    <name evidence="2" type="ORF">BpHYR1_053242</name>
</gene>
<dbReference type="EMBL" id="REGN01001371">
    <property type="protein sequence ID" value="RNA35133.1"/>
    <property type="molecule type" value="Genomic_DNA"/>
</dbReference>
<evidence type="ECO:0000313" key="2">
    <source>
        <dbReference type="EMBL" id="RNA35133.1"/>
    </source>
</evidence>
<keyword evidence="1" id="KW-0812">Transmembrane</keyword>
<proteinExistence type="predicted"/>